<dbReference type="EMBL" id="SNRY01003590">
    <property type="protein sequence ID" value="KAA6320435.1"/>
    <property type="molecule type" value="Genomic_DNA"/>
</dbReference>
<evidence type="ECO:0000313" key="1">
    <source>
        <dbReference type="EMBL" id="KAA6320435.1"/>
    </source>
</evidence>
<accession>A0A5J4QFS9</accession>
<sequence length="65" mass="7330">MIRKSLITMYFLSVVSLSLYAAANKATDEKKPIGIDFFTEVKGISNLKEKDGNIFFILSKPDKEN</sequence>
<dbReference type="AlphaFoldDB" id="A0A5J4QFS9"/>
<comment type="caution">
    <text evidence="1">The sequence shown here is derived from an EMBL/GenBank/DDBJ whole genome shotgun (WGS) entry which is preliminary data.</text>
</comment>
<organism evidence="1">
    <name type="scientific">termite gut metagenome</name>
    <dbReference type="NCBI Taxonomy" id="433724"/>
    <lineage>
        <taxon>unclassified sequences</taxon>
        <taxon>metagenomes</taxon>
        <taxon>organismal metagenomes</taxon>
    </lineage>
</organism>
<protein>
    <submittedName>
        <fullName evidence="1">Uncharacterized protein</fullName>
    </submittedName>
</protein>
<reference evidence="1" key="1">
    <citation type="submission" date="2019-03" db="EMBL/GenBank/DDBJ databases">
        <title>Single cell metagenomics reveals metabolic interactions within the superorganism composed of flagellate Streblomastix strix and complex community of Bacteroidetes bacteria on its surface.</title>
        <authorList>
            <person name="Treitli S.C."/>
            <person name="Kolisko M."/>
            <person name="Husnik F."/>
            <person name="Keeling P."/>
            <person name="Hampl V."/>
        </authorList>
    </citation>
    <scope>NUCLEOTIDE SEQUENCE</scope>
    <source>
        <strain evidence="1">STM</strain>
    </source>
</reference>
<feature type="non-terminal residue" evidence="1">
    <location>
        <position position="65"/>
    </location>
</feature>
<name>A0A5J4QFS9_9ZZZZ</name>
<gene>
    <name evidence="1" type="ORF">EZS27_029797</name>
</gene>
<proteinExistence type="predicted"/>